<comment type="caution">
    <text evidence="1">The sequence shown here is derived from an EMBL/GenBank/DDBJ whole genome shotgun (WGS) entry which is preliminary data.</text>
</comment>
<reference evidence="2 4" key="3">
    <citation type="submission" date="2023-03" db="EMBL/GenBank/DDBJ databases">
        <title>Agriculturally important microbes genome sequencing.</title>
        <authorList>
            <person name="Dunlap C."/>
        </authorList>
    </citation>
    <scope>NUCLEOTIDE SEQUENCE [LARGE SCALE GENOMIC DNA]</scope>
    <source>
        <strain evidence="2 4">CBP-3203</strain>
    </source>
</reference>
<dbReference type="RefSeq" id="WP_006640195.1">
    <property type="nucleotide sequence ID" value="NZ_CP023481.1"/>
</dbReference>
<evidence type="ECO:0000313" key="1">
    <source>
        <dbReference type="EMBL" id="KRT93777.1"/>
    </source>
</evidence>
<dbReference type="Proteomes" id="UP000036168">
    <property type="component" value="Unassembled WGS sequence"/>
</dbReference>
<dbReference type="AlphaFoldDB" id="A0A0T6BQ67"/>
<gene>
    <name evidence="1" type="ORF">AB447_216850</name>
    <name evidence="2" type="ORF">P8828_21570</name>
</gene>
<evidence type="ECO:0000313" key="4">
    <source>
        <dbReference type="Proteomes" id="UP001341297"/>
    </source>
</evidence>
<reference evidence="1" key="2">
    <citation type="submission" date="2015-10" db="EMBL/GenBank/DDBJ databases">
        <authorList>
            <person name="Gilbert D.G."/>
        </authorList>
    </citation>
    <scope>NUCLEOTIDE SEQUENCE</scope>
    <source>
        <strain evidence="1">GO-13</strain>
    </source>
</reference>
<accession>A0A0T6BQ67</accession>
<sequence>MAETVKLARYRNTSYFVGDTGDGTHKQYTWAGSKNGKADIKEVPKEVVEWLTMNSVCFDKGELVIVDEDDSTKELKESIVDAETYSNNTHTKEEITKMIKTGNIAQMKSKLEKITVDSEKQFVIDVASEFSDDIPAGKLKALAEWMGVEDPSLLFD</sequence>
<name>A0A0T6BQ67_9BACI</name>
<evidence type="ECO:0000313" key="3">
    <source>
        <dbReference type="Proteomes" id="UP000036168"/>
    </source>
</evidence>
<dbReference type="OrthoDB" id="2899937at2"/>
<dbReference type="GeneID" id="92853189"/>
<dbReference type="STRING" id="1664069.BGLY_1949"/>
<protein>
    <submittedName>
        <fullName evidence="1">Uncharacterized protein</fullName>
    </submittedName>
</protein>
<reference evidence="1 3" key="1">
    <citation type="journal article" date="2015" name="Int. J. Syst. Evol. Microbiol.">
        <title>Bacillus glycinifermentans sp. nov., isolated from fermented soybean paste.</title>
        <authorList>
            <person name="Kim S.J."/>
            <person name="Dunlap C.A."/>
            <person name="Kwon S.W."/>
            <person name="Rooney A.P."/>
        </authorList>
    </citation>
    <scope>NUCLEOTIDE SEQUENCE [LARGE SCALE GENOMIC DNA]</scope>
    <source>
        <strain evidence="1 3">GO-13</strain>
    </source>
</reference>
<dbReference type="EMBL" id="JARRTL010000030">
    <property type="protein sequence ID" value="MEC0487346.1"/>
    <property type="molecule type" value="Genomic_DNA"/>
</dbReference>
<dbReference type="EMBL" id="LECW02000016">
    <property type="protein sequence ID" value="KRT93777.1"/>
    <property type="molecule type" value="Genomic_DNA"/>
</dbReference>
<keyword evidence="4" id="KW-1185">Reference proteome</keyword>
<dbReference type="Proteomes" id="UP001341297">
    <property type="component" value="Unassembled WGS sequence"/>
</dbReference>
<proteinExistence type="predicted"/>
<organism evidence="1 3">
    <name type="scientific">Bacillus glycinifermentans</name>
    <dbReference type="NCBI Taxonomy" id="1664069"/>
    <lineage>
        <taxon>Bacteria</taxon>
        <taxon>Bacillati</taxon>
        <taxon>Bacillota</taxon>
        <taxon>Bacilli</taxon>
        <taxon>Bacillales</taxon>
        <taxon>Bacillaceae</taxon>
        <taxon>Bacillus</taxon>
    </lineage>
</organism>
<evidence type="ECO:0000313" key="2">
    <source>
        <dbReference type="EMBL" id="MEC0487346.1"/>
    </source>
</evidence>